<feature type="non-terminal residue" evidence="2">
    <location>
        <position position="1"/>
    </location>
</feature>
<evidence type="ECO:0000313" key="3">
    <source>
        <dbReference type="Proteomes" id="UP001497623"/>
    </source>
</evidence>
<accession>A0AAV2RVY3</accession>
<evidence type="ECO:0000313" key="2">
    <source>
        <dbReference type="EMBL" id="CAL4141025.1"/>
    </source>
</evidence>
<dbReference type="Proteomes" id="UP001497623">
    <property type="component" value="Unassembled WGS sequence"/>
</dbReference>
<name>A0AAV2RVY3_MEGNR</name>
<evidence type="ECO:0000256" key="1">
    <source>
        <dbReference type="SAM" id="MobiDB-lite"/>
    </source>
</evidence>
<dbReference type="AlphaFoldDB" id="A0AAV2RVY3"/>
<sequence>SGKRYTVTETQINESPPILLTTFKIRRLSHEDISTYHCNASIDNDNNRMKSLAVLLNEIPRPSTEIGPPDTYYNVGRPSKNLRKPPPKQSRINDIVERYEKPTSFTPDLSDKFLGNHVDPAYVDQGESSKSWQLHSAALLHLAVTVTHLVRSCLMFHIT</sequence>
<gene>
    <name evidence="2" type="ORF">MNOR_LOCUS28781</name>
</gene>
<reference evidence="2 3" key="1">
    <citation type="submission" date="2024-05" db="EMBL/GenBank/DDBJ databases">
        <authorList>
            <person name="Wallberg A."/>
        </authorList>
    </citation>
    <scope>NUCLEOTIDE SEQUENCE [LARGE SCALE GENOMIC DNA]</scope>
</reference>
<comment type="caution">
    <text evidence="2">The sequence shown here is derived from an EMBL/GenBank/DDBJ whole genome shotgun (WGS) entry which is preliminary data.</text>
</comment>
<organism evidence="2 3">
    <name type="scientific">Meganyctiphanes norvegica</name>
    <name type="common">Northern krill</name>
    <name type="synonym">Thysanopoda norvegica</name>
    <dbReference type="NCBI Taxonomy" id="48144"/>
    <lineage>
        <taxon>Eukaryota</taxon>
        <taxon>Metazoa</taxon>
        <taxon>Ecdysozoa</taxon>
        <taxon>Arthropoda</taxon>
        <taxon>Crustacea</taxon>
        <taxon>Multicrustacea</taxon>
        <taxon>Malacostraca</taxon>
        <taxon>Eumalacostraca</taxon>
        <taxon>Eucarida</taxon>
        <taxon>Euphausiacea</taxon>
        <taxon>Euphausiidae</taxon>
        <taxon>Meganyctiphanes</taxon>
    </lineage>
</organism>
<keyword evidence="3" id="KW-1185">Reference proteome</keyword>
<proteinExistence type="predicted"/>
<protein>
    <submittedName>
        <fullName evidence="2">Uncharacterized protein</fullName>
    </submittedName>
</protein>
<feature type="region of interest" description="Disordered" evidence="1">
    <location>
        <begin position="66"/>
        <end position="89"/>
    </location>
</feature>
<dbReference type="EMBL" id="CAXKWB010032373">
    <property type="protein sequence ID" value="CAL4141025.1"/>
    <property type="molecule type" value="Genomic_DNA"/>
</dbReference>